<dbReference type="InterPro" id="IPR051625">
    <property type="entry name" value="Signaling_Regulatory_Domain"/>
</dbReference>
<reference evidence="5" key="1">
    <citation type="journal article" date="2011" name="PLoS Biol.">
        <title>Gene gain and loss during evolution of obligate parasitism in the white rust pathogen of Arabidopsis thaliana.</title>
        <authorList>
            <person name="Kemen E."/>
            <person name="Gardiner A."/>
            <person name="Schultz-Larsen T."/>
            <person name="Kemen A.C."/>
            <person name="Balmuth A.L."/>
            <person name="Robert-Seilaniantz A."/>
            <person name="Bailey K."/>
            <person name="Holub E."/>
            <person name="Studholme D.J."/>
            <person name="Maclean D."/>
            <person name="Jones J.D."/>
        </authorList>
    </citation>
    <scope>NUCLEOTIDE SEQUENCE</scope>
</reference>
<dbReference type="InterPro" id="IPR000408">
    <property type="entry name" value="Reg_chr_condens"/>
</dbReference>
<evidence type="ECO:0000256" key="2">
    <source>
        <dbReference type="PROSITE-ProRule" id="PRU00235"/>
    </source>
</evidence>
<organism evidence="5">
    <name type="scientific">Albugo laibachii Nc14</name>
    <dbReference type="NCBI Taxonomy" id="890382"/>
    <lineage>
        <taxon>Eukaryota</taxon>
        <taxon>Sar</taxon>
        <taxon>Stramenopiles</taxon>
        <taxon>Oomycota</taxon>
        <taxon>Peronosporomycetes</taxon>
        <taxon>Albuginales</taxon>
        <taxon>Albuginaceae</taxon>
        <taxon>Albugo</taxon>
    </lineage>
</organism>
<feature type="domain" description="BTB" evidence="4">
    <location>
        <begin position="787"/>
        <end position="854"/>
    </location>
</feature>
<dbReference type="InterPro" id="IPR009091">
    <property type="entry name" value="RCC1/BLIP-II"/>
</dbReference>
<feature type="domain" description="BTB" evidence="4">
    <location>
        <begin position="928"/>
        <end position="1000"/>
    </location>
</feature>
<accession>F0WFP6</accession>
<dbReference type="Gene3D" id="3.30.710.10">
    <property type="entry name" value="Potassium Channel Kv1.1, Chain A"/>
    <property type="match status" value="2"/>
</dbReference>
<dbReference type="EMBL" id="FR824129">
    <property type="protein sequence ID" value="CCA20028.1"/>
    <property type="molecule type" value="Genomic_DNA"/>
</dbReference>
<feature type="repeat" description="RCC1" evidence="2">
    <location>
        <begin position="376"/>
        <end position="431"/>
    </location>
</feature>
<keyword evidence="1" id="KW-0677">Repeat</keyword>
<keyword evidence="3 5" id="KW-0812">Transmembrane</keyword>
<dbReference type="AlphaFoldDB" id="F0WFP6"/>
<keyword evidence="3" id="KW-1133">Transmembrane helix</keyword>
<dbReference type="HOGENOM" id="CLU_273366_0_0_1"/>
<dbReference type="Pfam" id="PF00651">
    <property type="entry name" value="BTB"/>
    <property type="match status" value="2"/>
</dbReference>
<evidence type="ECO:0000313" key="5">
    <source>
        <dbReference type="EMBL" id="CCA20028.1"/>
    </source>
</evidence>
<dbReference type="PANTHER" id="PTHR22872">
    <property type="entry name" value="BTK-BINDING PROTEIN-RELATED"/>
    <property type="match status" value="1"/>
</dbReference>
<proteinExistence type="predicted"/>
<name>F0WFP6_9STRA</name>
<protein>
    <submittedName>
        <fullName evidence="5">Transmembrane protein putative</fullName>
    </submittedName>
</protein>
<dbReference type="Gene3D" id="1.25.40.420">
    <property type="match status" value="1"/>
</dbReference>
<dbReference type="SUPFAM" id="SSF50985">
    <property type="entry name" value="RCC1/BLIP-II"/>
    <property type="match status" value="1"/>
</dbReference>
<dbReference type="Gene3D" id="2.130.10.30">
    <property type="entry name" value="Regulator of chromosome condensation 1/beta-lactamase-inhibitor protein II"/>
    <property type="match status" value="2"/>
</dbReference>
<dbReference type="InterPro" id="IPR011333">
    <property type="entry name" value="SKP1/BTB/POZ_sf"/>
</dbReference>
<feature type="repeat" description="RCC1" evidence="2">
    <location>
        <begin position="561"/>
        <end position="616"/>
    </location>
</feature>
<dbReference type="PROSITE" id="PS50012">
    <property type="entry name" value="RCC1_3"/>
    <property type="match status" value="4"/>
</dbReference>
<dbReference type="SMART" id="SM00225">
    <property type="entry name" value="BTB"/>
    <property type="match status" value="2"/>
</dbReference>
<evidence type="ECO:0000259" key="4">
    <source>
        <dbReference type="PROSITE" id="PS50097"/>
    </source>
</evidence>
<evidence type="ECO:0000256" key="1">
    <source>
        <dbReference type="ARBA" id="ARBA00022737"/>
    </source>
</evidence>
<gene>
    <name evidence="5" type="primary">AlNc14C84G5430</name>
    <name evidence="5" type="ORF">ALNC14_061710</name>
</gene>
<reference evidence="5" key="2">
    <citation type="submission" date="2011-02" db="EMBL/GenBank/DDBJ databases">
        <authorList>
            <person name="MacLean D."/>
        </authorList>
    </citation>
    <scope>NUCLEOTIDE SEQUENCE</scope>
</reference>
<feature type="repeat" description="RCC1" evidence="2">
    <location>
        <begin position="491"/>
        <end position="557"/>
    </location>
</feature>
<dbReference type="InterPro" id="IPR058923">
    <property type="entry name" value="RCC1-like_dom"/>
</dbReference>
<dbReference type="InterPro" id="IPR000210">
    <property type="entry name" value="BTB/POZ_dom"/>
</dbReference>
<evidence type="ECO:0000256" key="3">
    <source>
        <dbReference type="SAM" id="Phobius"/>
    </source>
</evidence>
<keyword evidence="3" id="KW-0472">Membrane</keyword>
<dbReference type="Pfam" id="PF25390">
    <property type="entry name" value="WD40_RLD"/>
    <property type="match status" value="1"/>
</dbReference>
<dbReference type="PROSITE" id="PS50097">
    <property type="entry name" value="BTB"/>
    <property type="match status" value="2"/>
</dbReference>
<feature type="transmembrane region" description="Helical" evidence="3">
    <location>
        <begin position="1157"/>
        <end position="1179"/>
    </location>
</feature>
<feature type="repeat" description="RCC1" evidence="2">
    <location>
        <begin position="437"/>
        <end position="490"/>
    </location>
</feature>
<dbReference type="SUPFAM" id="SSF54695">
    <property type="entry name" value="POZ domain"/>
    <property type="match status" value="2"/>
</dbReference>
<feature type="transmembrane region" description="Helical" evidence="3">
    <location>
        <begin position="1129"/>
        <end position="1150"/>
    </location>
</feature>
<sequence>MSQATVDAKEQRAHVPSINASRFSVSFVDELDGCQKMRPTRSAGKIRRYMQKDMQKSFPQAQLESASTTVSEEEGKRRFSLYSKKTQSVERFPEVIWAYLAESKLRIQLSEQLIQVLVHNIKSSEAIDTNASPAHDKRMDIFSDQYEKGASNSKDIYLTQELLSAYYESDDTLANNQMLDMTAGAVSRLSKLLRKDANGMLEETDLRNQALKEVFAAEPSDPFIEKDKWRCIRECFKVKIGKQSSKTHQIMIQSCILADMGREISKMECSIHLCVVISISESLASDCIHSFVISACTYECSNSPNNSSKIPDSFPATTLLGRNSLYVSGYPYTNSDNSLDLSSIQPISLPSHLYVPNRIVYVASSQYHSLFLNDFGMVLSCGSGKYGALGHNNYKSIPARLPLMIQYFIDERLTIRQVACGGDSFVGTHSLALSTTGEVFCWGAGGLTGRGRQQCYNIPGKLLFHRPNTEHVSIRSISCGSGFSVAVSNKNEAFSWGVWSDGRLGLGPIPIEKKFSSIKYSRRALSKYQLVPKYLDTSYQFSKIACGQAHCVALLTYKRKSAIATWGRGSHGQLGNGTTQNSLSPQLLSICDSGIETASWTDVAAGKDWCIILDEDGRIWSWGAMGGNEINQADTTIHDSSVQNLVKKCTDAYRKESQQGDWANDQQMESGRVALPFRWVRPHLISNFKYEKKRTHCGHRIASISAGLQHGAATSTAGDVYVWNDKMPYTLARDSMTHNKAELVFCGGHTTFVIAKGSFLAASMANLYRMSIVDTEADTEKSMVIPPDLYLLVSGRKIGAHKVVLATRSPLFRELLLQAEICGCKSELILTDVRYEVARCLMQYIYTDSVLLPTSRSMKGKNAMESAISQIARAQYLIQDLARAAQKYKLPALEAFCLSSIGLQDQPAMMQATLQADLSFAFKNSAWSDVILVTEDNQKFYFHQCILAARSLYFRNLFFSGMQENSVAVYLPQTLAVEESSIVVMRLGAFIYSEDVILESGQDEEAILLECLVAANKYGLDRLKHIYEETIQVSSTNWPRLLVVADLAHAKQLKQASLKYVRRQLLEQSKTGEFDSILRENPHIPSELYHELEMDAAHGVELQSWYDKHEAATASRADSEGGSGSLSKYVQFPLSALLGTIVLATLYITLLHQTPNLYGWVPAVNFIFSIVVLICGFRSRFDD</sequence>